<comment type="function">
    <text evidence="7">Member of the two-component regulatory system BvgS/BvgA. Phosphorylates BvgA via a four-step phosphorelay in response to environmental signals.</text>
</comment>
<dbReference type="Pfam" id="PF08448">
    <property type="entry name" value="PAS_4"/>
    <property type="match status" value="2"/>
</dbReference>
<dbReference type="GO" id="GO:0000155">
    <property type="term" value="F:phosphorelay sensor kinase activity"/>
    <property type="evidence" value="ECO:0007669"/>
    <property type="project" value="InterPro"/>
</dbReference>
<evidence type="ECO:0000256" key="7">
    <source>
        <dbReference type="ARBA" id="ARBA00058004"/>
    </source>
</evidence>
<evidence type="ECO:0000313" key="15">
    <source>
        <dbReference type="EMBL" id="MBH9575916.1"/>
    </source>
</evidence>
<proteinExistence type="predicted"/>
<dbReference type="Gene3D" id="3.30.565.10">
    <property type="entry name" value="Histidine kinase-like ATPase, C-terminal domain"/>
    <property type="match status" value="1"/>
</dbReference>
<comment type="catalytic activity">
    <reaction evidence="1">
        <text>ATP + protein L-histidine = ADP + protein N-phospho-L-histidine.</text>
        <dbReference type="EC" id="2.7.13.3"/>
    </reaction>
</comment>
<feature type="domain" description="PAC" evidence="14">
    <location>
        <begin position="384"/>
        <end position="436"/>
    </location>
</feature>
<evidence type="ECO:0000256" key="5">
    <source>
        <dbReference type="ARBA" id="ARBA00023012"/>
    </source>
</evidence>
<dbReference type="CDD" id="cd17546">
    <property type="entry name" value="REC_hyHK_CKI1_RcsC-like"/>
    <property type="match status" value="1"/>
</dbReference>
<evidence type="ECO:0000259" key="12">
    <source>
        <dbReference type="PROSITE" id="PS50110"/>
    </source>
</evidence>
<feature type="domain" description="Histidine kinase" evidence="11">
    <location>
        <begin position="1099"/>
        <end position="1320"/>
    </location>
</feature>
<keyword evidence="10" id="KW-1133">Transmembrane helix</keyword>
<dbReference type="InterPro" id="IPR036097">
    <property type="entry name" value="HisK_dim/P_sf"/>
</dbReference>
<dbReference type="Pfam" id="PF02518">
    <property type="entry name" value="HATPase_c"/>
    <property type="match status" value="1"/>
</dbReference>
<dbReference type="Gene3D" id="1.10.287.130">
    <property type="match status" value="1"/>
</dbReference>
<evidence type="ECO:0000256" key="6">
    <source>
        <dbReference type="ARBA" id="ARBA00023026"/>
    </source>
</evidence>
<evidence type="ECO:0000256" key="10">
    <source>
        <dbReference type="SAM" id="Phobius"/>
    </source>
</evidence>
<evidence type="ECO:0000313" key="16">
    <source>
        <dbReference type="Proteomes" id="UP000613266"/>
    </source>
</evidence>
<feature type="domain" description="PAS" evidence="13">
    <location>
        <begin position="312"/>
        <end position="393"/>
    </location>
</feature>
<dbReference type="RefSeq" id="WP_198109538.1">
    <property type="nucleotide sequence ID" value="NZ_JAEDAK010000002.1"/>
</dbReference>
<feature type="domain" description="PAC" evidence="14">
    <location>
        <begin position="769"/>
        <end position="821"/>
    </location>
</feature>
<dbReference type="Pfam" id="PF00512">
    <property type="entry name" value="HisKA"/>
    <property type="match status" value="1"/>
</dbReference>
<dbReference type="InterPro" id="IPR011006">
    <property type="entry name" value="CheY-like_superfamily"/>
</dbReference>
<dbReference type="Pfam" id="PF12860">
    <property type="entry name" value="PAS_7"/>
    <property type="match status" value="1"/>
</dbReference>
<dbReference type="InterPro" id="IPR001610">
    <property type="entry name" value="PAC"/>
</dbReference>
<dbReference type="CDD" id="cd00130">
    <property type="entry name" value="PAS"/>
    <property type="match status" value="5"/>
</dbReference>
<dbReference type="GO" id="GO:0005886">
    <property type="term" value="C:plasma membrane"/>
    <property type="evidence" value="ECO:0007669"/>
    <property type="project" value="UniProtKB-SubCell"/>
</dbReference>
<dbReference type="GO" id="GO:0005524">
    <property type="term" value="F:ATP binding"/>
    <property type="evidence" value="ECO:0007669"/>
    <property type="project" value="UniProtKB-KW"/>
</dbReference>
<dbReference type="Gene3D" id="1.20.120.160">
    <property type="entry name" value="HPT domain"/>
    <property type="match status" value="1"/>
</dbReference>
<evidence type="ECO:0000259" key="13">
    <source>
        <dbReference type="PROSITE" id="PS50112"/>
    </source>
</evidence>
<keyword evidence="5" id="KW-0902">Two-component regulatory system</keyword>
<dbReference type="InterPro" id="IPR004358">
    <property type="entry name" value="Sig_transdc_His_kin-like_C"/>
</dbReference>
<feature type="transmembrane region" description="Helical" evidence="10">
    <location>
        <begin position="266"/>
        <end position="292"/>
    </location>
</feature>
<dbReference type="Pfam" id="PF00072">
    <property type="entry name" value="Response_reg"/>
    <property type="match status" value="2"/>
</dbReference>
<feature type="domain" description="PAC" evidence="14">
    <location>
        <begin position="509"/>
        <end position="563"/>
    </location>
</feature>
<dbReference type="SMART" id="SM00448">
    <property type="entry name" value="REC"/>
    <property type="match status" value="2"/>
</dbReference>
<dbReference type="SMART" id="SM00086">
    <property type="entry name" value="PAC"/>
    <property type="match status" value="5"/>
</dbReference>
<dbReference type="InterPro" id="IPR005467">
    <property type="entry name" value="His_kinase_dom"/>
</dbReference>
<organism evidence="15 16">
    <name type="scientific">Inhella proteolytica</name>
    <dbReference type="NCBI Taxonomy" id="2795029"/>
    <lineage>
        <taxon>Bacteria</taxon>
        <taxon>Pseudomonadati</taxon>
        <taxon>Pseudomonadota</taxon>
        <taxon>Betaproteobacteria</taxon>
        <taxon>Burkholderiales</taxon>
        <taxon>Sphaerotilaceae</taxon>
        <taxon>Inhella</taxon>
    </lineage>
</organism>
<keyword evidence="10" id="KW-0812">Transmembrane</keyword>
<dbReference type="SMART" id="SM00091">
    <property type="entry name" value="PAS"/>
    <property type="match status" value="5"/>
</dbReference>
<dbReference type="SMART" id="SM00388">
    <property type="entry name" value="HisKA"/>
    <property type="match status" value="1"/>
</dbReference>
<feature type="modified residue" description="4-aspartylphosphate" evidence="9">
    <location>
        <position position="1388"/>
    </location>
</feature>
<dbReference type="NCBIfam" id="TIGR00229">
    <property type="entry name" value="sensory_box"/>
    <property type="match status" value="4"/>
</dbReference>
<name>A0A931IY62_9BURK</name>
<dbReference type="InterPro" id="IPR035965">
    <property type="entry name" value="PAS-like_dom_sf"/>
</dbReference>
<evidence type="ECO:0000259" key="14">
    <source>
        <dbReference type="PROSITE" id="PS50113"/>
    </source>
</evidence>
<dbReference type="InterPro" id="IPR013655">
    <property type="entry name" value="PAS_fold_3"/>
</dbReference>
<dbReference type="SUPFAM" id="SSF55785">
    <property type="entry name" value="PYP-like sensor domain (PAS domain)"/>
    <property type="match status" value="6"/>
</dbReference>
<dbReference type="PROSITE" id="PS50109">
    <property type="entry name" value="HIS_KIN"/>
    <property type="match status" value="1"/>
</dbReference>
<dbReference type="SMART" id="SM00387">
    <property type="entry name" value="HATPase_c"/>
    <property type="match status" value="1"/>
</dbReference>
<evidence type="ECO:0000256" key="4">
    <source>
        <dbReference type="ARBA" id="ARBA00022729"/>
    </source>
</evidence>
<evidence type="ECO:0000256" key="3">
    <source>
        <dbReference type="ARBA" id="ARBA00022553"/>
    </source>
</evidence>
<dbReference type="InterPro" id="IPR000014">
    <property type="entry name" value="PAS"/>
</dbReference>
<protein>
    <recommendedName>
        <fullName evidence="8">Virulence sensor protein BvgS</fullName>
        <ecNumber evidence="2">2.7.13.3</ecNumber>
    </recommendedName>
</protein>
<dbReference type="Gene3D" id="3.30.450.20">
    <property type="entry name" value="PAS domain"/>
    <property type="match status" value="6"/>
</dbReference>
<dbReference type="PROSITE" id="PS50112">
    <property type="entry name" value="PAS"/>
    <property type="match status" value="4"/>
</dbReference>
<feature type="transmembrane region" description="Helical" evidence="10">
    <location>
        <begin position="20"/>
        <end position="42"/>
    </location>
</feature>
<dbReference type="PROSITE" id="PS50110">
    <property type="entry name" value="RESPONSE_REGULATORY"/>
    <property type="match status" value="2"/>
</dbReference>
<dbReference type="SUPFAM" id="SSF52172">
    <property type="entry name" value="CheY-like"/>
    <property type="match status" value="2"/>
</dbReference>
<feature type="domain" description="PAS" evidence="13">
    <location>
        <begin position="951"/>
        <end position="1021"/>
    </location>
</feature>
<dbReference type="Pfam" id="PF13426">
    <property type="entry name" value="PAS_9"/>
    <property type="match status" value="1"/>
</dbReference>
<feature type="domain" description="Response regulatory" evidence="12">
    <location>
        <begin position="1480"/>
        <end position="1596"/>
    </location>
</feature>
<dbReference type="CDD" id="cd00082">
    <property type="entry name" value="HisKA"/>
    <property type="match status" value="1"/>
</dbReference>
<dbReference type="FunFam" id="3.30.565.10:FF:000010">
    <property type="entry name" value="Sensor histidine kinase RcsC"/>
    <property type="match status" value="1"/>
</dbReference>
<dbReference type="PROSITE" id="PS50113">
    <property type="entry name" value="PAC"/>
    <property type="match status" value="4"/>
</dbReference>
<comment type="caution">
    <text evidence="15">The sequence shown here is derived from an EMBL/GenBank/DDBJ whole genome shotgun (WGS) entry which is preliminary data.</text>
</comment>
<evidence type="ECO:0000256" key="8">
    <source>
        <dbReference type="ARBA" id="ARBA00070152"/>
    </source>
</evidence>
<dbReference type="Pfam" id="PF08447">
    <property type="entry name" value="PAS_3"/>
    <property type="match status" value="2"/>
</dbReference>
<reference evidence="15" key="1">
    <citation type="submission" date="2020-12" db="EMBL/GenBank/DDBJ databases">
        <title>The genome sequence of Inhella sp. 1Y17.</title>
        <authorList>
            <person name="Liu Y."/>
        </authorList>
    </citation>
    <scope>NUCLEOTIDE SEQUENCE</scope>
    <source>
        <strain evidence="15">1Y17</strain>
    </source>
</reference>
<dbReference type="EMBL" id="JAEDAK010000002">
    <property type="protein sequence ID" value="MBH9575916.1"/>
    <property type="molecule type" value="Genomic_DNA"/>
</dbReference>
<accession>A0A931IY62</accession>
<keyword evidence="10" id="KW-0472">Membrane</keyword>
<dbReference type="SUPFAM" id="SSF55874">
    <property type="entry name" value="ATPase domain of HSP90 chaperone/DNA topoisomerase II/histidine kinase"/>
    <property type="match status" value="1"/>
</dbReference>
<dbReference type="CDD" id="cd16922">
    <property type="entry name" value="HATPase_EvgS-ArcB-TorS-like"/>
    <property type="match status" value="1"/>
</dbReference>
<dbReference type="PANTHER" id="PTHR45339">
    <property type="entry name" value="HYBRID SIGNAL TRANSDUCTION HISTIDINE KINASE J"/>
    <property type="match status" value="1"/>
</dbReference>
<feature type="domain" description="PAS" evidence="13">
    <location>
        <begin position="441"/>
        <end position="483"/>
    </location>
</feature>
<dbReference type="InterPro" id="IPR003594">
    <property type="entry name" value="HATPase_dom"/>
</dbReference>
<dbReference type="PANTHER" id="PTHR45339:SF5">
    <property type="entry name" value="HISTIDINE KINASE"/>
    <property type="match status" value="1"/>
</dbReference>
<evidence type="ECO:0000256" key="9">
    <source>
        <dbReference type="PROSITE-ProRule" id="PRU00169"/>
    </source>
</evidence>
<evidence type="ECO:0000259" key="11">
    <source>
        <dbReference type="PROSITE" id="PS50109"/>
    </source>
</evidence>
<dbReference type="SUPFAM" id="SSF47226">
    <property type="entry name" value="Histidine-containing phosphotransfer domain, HPT domain"/>
    <property type="match status" value="1"/>
</dbReference>
<dbReference type="Gene3D" id="3.40.50.2300">
    <property type="match status" value="2"/>
</dbReference>
<feature type="domain" description="Response regulatory" evidence="12">
    <location>
        <begin position="1334"/>
        <end position="1458"/>
    </location>
</feature>
<keyword evidence="6" id="KW-0843">Virulence</keyword>
<evidence type="ECO:0000256" key="2">
    <source>
        <dbReference type="ARBA" id="ARBA00012438"/>
    </source>
</evidence>
<dbReference type="Gene3D" id="2.10.70.100">
    <property type="match status" value="1"/>
</dbReference>
<dbReference type="InterPro" id="IPR013656">
    <property type="entry name" value="PAS_4"/>
</dbReference>
<dbReference type="InterPro" id="IPR036890">
    <property type="entry name" value="HATPase_C_sf"/>
</dbReference>
<keyword evidence="16" id="KW-1185">Reference proteome</keyword>
<dbReference type="SUPFAM" id="SSF47384">
    <property type="entry name" value="Homodimeric domain of signal transducing histidine kinase"/>
    <property type="match status" value="1"/>
</dbReference>
<dbReference type="EC" id="2.7.13.3" evidence="2"/>
<evidence type="ECO:0000256" key="1">
    <source>
        <dbReference type="ARBA" id="ARBA00000085"/>
    </source>
</evidence>
<dbReference type="InterPro" id="IPR001789">
    <property type="entry name" value="Sig_transdc_resp-reg_receiver"/>
</dbReference>
<gene>
    <name evidence="15" type="ORF">I7X39_03260</name>
</gene>
<keyword evidence="3 9" id="KW-0597">Phosphoprotein</keyword>
<keyword evidence="4" id="KW-0732">Signal</keyword>
<sequence>MTVASPNEPGLTAPALRRVIRTGLLSLLAGLALTAACLFGLYELERRAERQRLQRLGEWIEQDLQRRLTPLQQLMVMARVLVQQPQADGQHPDLQLLSEGQPLQRQVPGLEELRWVERVAGESEQWLQRSGLPVRTERRDQPLPLSPALRTLLERSSAGGQLFLALDPQAVPTRLWAALPVYRSGSEPGNPAQRALTLRGWLLADLDPQAWLLNLGEQGQGPLPLALLTLDAPAQRFWGAPLPSDVARRELQLAGLRLELQLGRRLALGLLQGHWVLLGLGGGMSLLFALAMTRLRARREQLQARNLREAEGLERLARVAEHTRQAVLTLDREGRVEWANAALLELSGRRDFEVQGADAAELLGLPAGEPRTQLEQALREGRALRLELAVQDAEGRERWLDLELQPVHKADGAPAGMVLLGLDLSQRRQTEQRLAAALREHEDLLRTVREHAVVCVTDPQGRVVDVNEAFCQLSGHPRSELIGMAHAQLAGLRGAAFWEPIWRQLQAGKSWRGAIGNRRPDGGVYWIDAILAPFFDAGGAIERFVCIGFDITASEAAQAELQRERERLNAIIEGTQAGTWEWNYQSGEWLVNPRFAELLGETPRTLQPWNQAAWLERVHPDDQERAREALLQHLGGSAPAYQLELRLRHAQGRWIWAQLRGTVVGRTPKGQPLWLAGTLFDVSERRQHEEQTRVRQQVLDRTERIGQIGGFELNLAENRLTWSDQVFRIHGLSPGPTPSLEQALRYFFEEDQERLKLAMSRAVQEAKGWDLELCLIDALGRFVWVRSVGEAEFDEQDGPLRIVGAYQDITQRRELEQAAQRQRDLMQTVIENLPCGLSVFDGELRLQAYNLELQRLLDVPAELLEPGRTRLQDLLAFNAERGEYGAGEMARQTLGELEARALAAAPHHFERTRPNGVTLDVRGSPLPGGGLVTTYIDISESKRAQELMRAQEHFLRLVADSVPGRIAYWTRERRCVFVNRSYAAWCGWEPERMLGATLEDVFGPERVASQEERLQQVLAGQLLQFERTEALQPEGERTMLVHYVPDTQAGEVRGFVVMALDISELKAEQRRAEALNDELAVERDRANAASIAKSQFLANMSHEIRTPMNAILGMLKLLRHTPLQPRQLDYAAKAEGAARSLLGLLNDILDFSKVEAGKMVLDPQPFAVDELLRNLAVILASNVGAKPVELILYVDPRVPAHLVGDALRLQQVLINLGGNAVKFTERGDVVISLRRLGERGGRVRLEFSVRDTGIGIAEDKQASIFGSFTQAEASTTRRFGGTGLGLAISQRLVQLMGGEIGFTSQVGRGSRFAFTLELPLTPRQEPGAQARGLRLLVVDDNPVTCAALEAMAEGLGWQALYTATAAEAQTLWDTEQSEGRHFDVVALDCQLADRDAWDFACQLRNRARALGHTLPVLGLGSAQDRERLHPGPEVGGYDGFLVKPVTAGMLDEAVATVLGRARPRRLQAQAADGASLAGLRLLLVEDNPNNQQVAQELLQAEGAEVVVADHGAQALERLREQSFDLVLMDMQMPVMDGLAATRAIRQELGLADLPIVAMTANALAADRLACLEAGMNEHVGKPFEMASLVALIQRLVGVAAQGLAQPAGPAIDPARLQQARAEGIDLQAAMERFMGRAGLYLRTCRSFARSARALPAQLRGHQSLPTTERAEADRQALHGFKGLAATLAASTLAQWGATGEAQARTGEALDPAWIAALDQEIERGCTALLRHAQALADERSEPGKPAPAAQAEGPLKELRLLVQAQDLRALSVAAERRLELERFLGEELAHLDEALASLDFERAKALLEAS</sequence>
<feature type="domain" description="PAC" evidence="14">
    <location>
        <begin position="641"/>
        <end position="694"/>
    </location>
</feature>
<dbReference type="PRINTS" id="PR00344">
    <property type="entry name" value="BCTRLSENSOR"/>
</dbReference>
<feature type="domain" description="PAS" evidence="13">
    <location>
        <begin position="564"/>
        <end position="637"/>
    </location>
</feature>
<dbReference type="CDD" id="cd00156">
    <property type="entry name" value="REC"/>
    <property type="match status" value="1"/>
</dbReference>
<dbReference type="InterPro" id="IPR003661">
    <property type="entry name" value="HisK_dim/P_dom"/>
</dbReference>
<dbReference type="InterPro" id="IPR036641">
    <property type="entry name" value="HPT_dom_sf"/>
</dbReference>
<dbReference type="Proteomes" id="UP000613266">
    <property type="component" value="Unassembled WGS sequence"/>
</dbReference>
<feature type="modified residue" description="4-aspartylphosphate" evidence="9">
    <location>
        <position position="1529"/>
    </location>
</feature>
<dbReference type="InterPro" id="IPR000700">
    <property type="entry name" value="PAS-assoc_C"/>
</dbReference>